<reference evidence="1 2" key="1">
    <citation type="journal article" date="2014" name="Nat. Commun.">
        <title>Molecular traces of alternative social organization in a termite genome.</title>
        <authorList>
            <person name="Terrapon N."/>
            <person name="Li C."/>
            <person name="Robertson H.M."/>
            <person name="Ji L."/>
            <person name="Meng X."/>
            <person name="Booth W."/>
            <person name="Chen Z."/>
            <person name="Childers C.P."/>
            <person name="Glastad K.M."/>
            <person name="Gokhale K."/>
            <person name="Gowin J."/>
            <person name="Gronenberg W."/>
            <person name="Hermansen R.A."/>
            <person name="Hu H."/>
            <person name="Hunt B.G."/>
            <person name="Huylmans A.K."/>
            <person name="Khalil S.M."/>
            <person name="Mitchell R.D."/>
            <person name="Munoz-Torres M.C."/>
            <person name="Mustard J.A."/>
            <person name="Pan H."/>
            <person name="Reese J.T."/>
            <person name="Scharf M.E."/>
            <person name="Sun F."/>
            <person name="Vogel H."/>
            <person name="Xiao J."/>
            <person name="Yang W."/>
            <person name="Yang Z."/>
            <person name="Yang Z."/>
            <person name="Zhou J."/>
            <person name="Zhu J."/>
            <person name="Brent C.S."/>
            <person name="Elsik C.G."/>
            <person name="Goodisman M.A."/>
            <person name="Liberles D.A."/>
            <person name="Roe R.M."/>
            <person name="Vargo E.L."/>
            <person name="Vilcinskas A."/>
            <person name="Wang J."/>
            <person name="Bornberg-Bauer E."/>
            <person name="Korb J."/>
            <person name="Zhang G."/>
            <person name="Liebig J."/>
        </authorList>
    </citation>
    <scope>NUCLEOTIDE SEQUENCE [LARGE SCALE GENOMIC DNA]</scope>
    <source>
        <tissue evidence="1">Whole organism</tissue>
    </source>
</reference>
<gene>
    <name evidence="1" type="ORF">L798_02204</name>
</gene>
<evidence type="ECO:0000313" key="1">
    <source>
        <dbReference type="EMBL" id="KDR08049.1"/>
    </source>
</evidence>
<name>A0A067QUU7_ZOONE</name>
<dbReference type="EMBL" id="KK853376">
    <property type="protein sequence ID" value="KDR08049.1"/>
    <property type="molecule type" value="Genomic_DNA"/>
</dbReference>
<protein>
    <submittedName>
        <fullName evidence="1">Uncharacterized protein</fullName>
    </submittedName>
</protein>
<dbReference type="InParanoid" id="A0A067QUU7"/>
<accession>A0A067QUU7</accession>
<keyword evidence="2" id="KW-1185">Reference proteome</keyword>
<evidence type="ECO:0000313" key="2">
    <source>
        <dbReference type="Proteomes" id="UP000027135"/>
    </source>
</evidence>
<dbReference type="AlphaFoldDB" id="A0A067QUU7"/>
<sequence>MSNRLQDTQPSTEEWSSICMNYVYKICICRVQADNWICLTEVGFCWIKTWMTSSRLQCGLLGHQKSRRNPSRTGTEHDQMTKVLLTDVKRLPNTPLLTNCMLT</sequence>
<dbReference type="Proteomes" id="UP000027135">
    <property type="component" value="Unassembled WGS sequence"/>
</dbReference>
<organism evidence="1 2">
    <name type="scientific">Zootermopsis nevadensis</name>
    <name type="common">Dampwood termite</name>
    <dbReference type="NCBI Taxonomy" id="136037"/>
    <lineage>
        <taxon>Eukaryota</taxon>
        <taxon>Metazoa</taxon>
        <taxon>Ecdysozoa</taxon>
        <taxon>Arthropoda</taxon>
        <taxon>Hexapoda</taxon>
        <taxon>Insecta</taxon>
        <taxon>Pterygota</taxon>
        <taxon>Neoptera</taxon>
        <taxon>Polyneoptera</taxon>
        <taxon>Dictyoptera</taxon>
        <taxon>Blattodea</taxon>
        <taxon>Blattoidea</taxon>
        <taxon>Termitoidae</taxon>
        <taxon>Termopsidae</taxon>
        <taxon>Zootermopsis</taxon>
    </lineage>
</organism>
<proteinExistence type="predicted"/>